<protein>
    <recommendedName>
        <fullName evidence="9">Citrate transporter-like domain-containing protein</fullName>
    </recommendedName>
</protein>
<feature type="transmembrane region" description="Helical" evidence="8">
    <location>
        <begin position="339"/>
        <end position="357"/>
    </location>
</feature>
<dbReference type="EMBL" id="CAJRGZ010000014">
    <property type="protein sequence ID" value="CAG5138371.1"/>
    <property type="molecule type" value="Genomic_DNA"/>
</dbReference>
<keyword evidence="6 8" id="KW-0472">Membrane</keyword>
<dbReference type="PANTHER" id="PTHR43302">
    <property type="entry name" value="TRANSPORTER ARSB-RELATED"/>
    <property type="match status" value="1"/>
</dbReference>
<reference evidence="10" key="1">
    <citation type="submission" date="2021-05" db="EMBL/GenBank/DDBJ databases">
        <authorList>
            <person name="Stam R."/>
        </authorList>
    </citation>
    <scope>NUCLEOTIDE SEQUENCE</scope>
    <source>
        <strain evidence="10">CS162</strain>
    </source>
</reference>
<feature type="region of interest" description="Disordered" evidence="7">
    <location>
        <begin position="437"/>
        <end position="483"/>
    </location>
</feature>
<accession>A0A8J2MUJ5</accession>
<feature type="compositionally biased region" description="Acidic residues" evidence="7">
    <location>
        <begin position="308"/>
        <end position="320"/>
    </location>
</feature>
<name>A0A8J2MUJ5_9PLEO</name>
<feature type="compositionally biased region" description="Basic and acidic residues" evidence="7">
    <location>
        <begin position="471"/>
        <end position="480"/>
    </location>
</feature>
<dbReference type="RefSeq" id="XP_043163856.1">
    <property type="nucleotide sequence ID" value="XM_043307921.1"/>
</dbReference>
<keyword evidence="5 8" id="KW-1133">Transmembrane helix</keyword>
<feature type="region of interest" description="Disordered" evidence="7">
    <location>
        <begin position="292"/>
        <end position="323"/>
    </location>
</feature>
<dbReference type="GeneID" id="67014818"/>
<evidence type="ECO:0000256" key="6">
    <source>
        <dbReference type="ARBA" id="ARBA00023136"/>
    </source>
</evidence>
<comment type="caution">
    <text evidence="10">The sequence shown here is derived from an EMBL/GenBank/DDBJ whole genome shotgun (WGS) entry which is preliminary data.</text>
</comment>
<feature type="transmembrane region" description="Helical" evidence="8">
    <location>
        <begin position="247"/>
        <end position="271"/>
    </location>
</feature>
<gene>
    <name evidence="10" type="ORF">ALTATR162_LOCUS328</name>
</gene>
<feature type="transmembrane region" description="Helical" evidence="8">
    <location>
        <begin position="88"/>
        <end position="109"/>
    </location>
</feature>
<evidence type="ECO:0000313" key="11">
    <source>
        <dbReference type="Proteomes" id="UP000676310"/>
    </source>
</evidence>
<feature type="transmembrane region" description="Helical" evidence="8">
    <location>
        <begin position="129"/>
        <end position="149"/>
    </location>
</feature>
<evidence type="ECO:0000256" key="4">
    <source>
        <dbReference type="ARBA" id="ARBA00022692"/>
    </source>
</evidence>
<evidence type="ECO:0000256" key="1">
    <source>
        <dbReference type="ARBA" id="ARBA00004651"/>
    </source>
</evidence>
<dbReference type="PANTHER" id="PTHR43302:SF5">
    <property type="entry name" value="TRANSPORTER ARSB-RELATED"/>
    <property type="match status" value="1"/>
</dbReference>
<keyword evidence="11" id="KW-1185">Reference proteome</keyword>
<evidence type="ECO:0000256" key="3">
    <source>
        <dbReference type="ARBA" id="ARBA00022475"/>
    </source>
</evidence>
<organism evidence="10 11">
    <name type="scientific">Alternaria atra</name>
    <dbReference type="NCBI Taxonomy" id="119953"/>
    <lineage>
        <taxon>Eukaryota</taxon>
        <taxon>Fungi</taxon>
        <taxon>Dikarya</taxon>
        <taxon>Ascomycota</taxon>
        <taxon>Pezizomycotina</taxon>
        <taxon>Dothideomycetes</taxon>
        <taxon>Pleosporomycetidae</taxon>
        <taxon>Pleosporales</taxon>
        <taxon>Pleosporineae</taxon>
        <taxon>Pleosporaceae</taxon>
        <taxon>Alternaria</taxon>
        <taxon>Alternaria sect. Ulocladioides</taxon>
    </lineage>
</organism>
<keyword evidence="2" id="KW-0813">Transport</keyword>
<evidence type="ECO:0000313" key="10">
    <source>
        <dbReference type="EMBL" id="CAG5138371.1"/>
    </source>
</evidence>
<evidence type="ECO:0000256" key="2">
    <source>
        <dbReference type="ARBA" id="ARBA00022448"/>
    </source>
</evidence>
<comment type="subcellular location">
    <subcellularLocation>
        <location evidence="1">Cell membrane</location>
        <topology evidence="1">Multi-pass membrane protein</topology>
    </subcellularLocation>
</comment>
<evidence type="ECO:0000256" key="8">
    <source>
        <dbReference type="SAM" id="Phobius"/>
    </source>
</evidence>
<feature type="transmembrane region" description="Helical" evidence="8">
    <location>
        <begin position="369"/>
        <end position="390"/>
    </location>
</feature>
<evidence type="ECO:0000256" key="5">
    <source>
        <dbReference type="ARBA" id="ARBA00022989"/>
    </source>
</evidence>
<feature type="transmembrane region" description="Helical" evidence="8">
    <location>
        <begin position="25"/>
        <end position="48"/>
    </location>
</feature>
<feature type="region of interest" description="Disordered" evidence="7">
    <location>
        <begin position="404"/>
        <end position="423"/>
    </location>
</feature>
<keyword evidence="3" id="KW-1003">Cell membrane</keyword>
<dbReference type="OrthoDB" id="442352at2759"/>
<feature type="domain" description="Citrate transporter-like" evidence="9">
    <location>
        <begin position="124"/>
        <end position="382"/>
    </location>
</feature>
<keyword evidence="4 8" id="KW-0812">Transmembrane</keyword>
<dbReference type="AlphaFoldDB" id="A0A8J2MUJ5"/>
<feature type="transmembrane region" description="Helical" evidence="8">
    <location>
        <begin position="210"/>
        <end position="227"/>
    </location>
</feature>
<dbReference type="Proteomes" id="UP000676310">
    <property type="component" value="Unassembled WGS sequence"/>
</dbReference>
<feature type="transmembrane region" description="Helical" evidence="8">
    <location>
        <begin position="169"/>
        <end position="198"/>
    </location>
</feature>
<dbReference type="Pfam" id="PF03600">
    <property type="entry name" value="CitMHS"/>
    <property type="match status" value="1"/>
</dbReference>
<dbReference type="InterPro" id="IPR004680">
    <property type="entry name" value="Cit_transptr-like_dom"/>
</dbReference>
<feature type="compositionally biased region" description="Basic and acidic residues" evidence="7">
    <location>
        <begin position="404"/>
        <end position="422"/>
    </location>
</feature>
<feature type="transmembrane region" description="Helical" evidence="8">
    <location>
        <begin position="512"/>
        <end position="531"/>
    </location>
</feature>
<evidence type="ECO:0000259" key="9">
    <source>
        <dbReference type="Pfam" id="PF03600"/>
    </source>
</evidence>
<sequence length="682" mass="75711">MISQRATQSERPDLDTSKIKEWRSIVTLIVFVLTNINVLFPFHIPIYIPRILWTPFLKTASALRIIPPPQHPTRVRNGRPGPLVRFDFPMNFITAPLVADLFLLAILAIGAKEVRGGTLGDQGIVPYDIMLFFLSLAYIAISVDASGLIRWLAFKVLQKGGKVGHRLFFYLYTFFFLLTAFIGNDPVILSGTAFLSYMTRVSSNIKHPRAWIFTQFSVANIASAILVSSNPTNLVLAGAFGITFIKYTANIIVPVLVTGIVLYPFLLYIIFHDESLIPASIKMEDLPDELKNKKPINPNIPFAKGGLDENESDPSSSDDEQEKKMSLEEVLNPFLDRKGAMFGAAIMAATLITVLAINAASQGSHERPVFWVTLPAAFVMLIFDLTMGWLGRAETRKIAHEGRRRAETTLAERAETRRKSVTQEDLDAITPQIAPETVRNSDEKPQSFPEASSHILSGRTREMTGTELVSQEEKKLEPSEKPMPTTLASIVADSYRWAQETFPTTMTVFHHLPLALVPFAFCMFVLVQALVTKGWVPVFAHAWDHWVEKTGTVGAIGGMGFVSVILCNFAGTNIGTTILISRVIQAWEEIHRQNGNPISDRTFWGTIYSMAIGVNYGAFSLAFSASLAGMLWRDILGRKHIHVGGLEFARVNLPIIAITMLVGLVVLVGEIYIMRTDDPYDA</sequence>
<feature type="transmembrane region" description="Helical" evidence="8">
    <location>
        <begin position="607"/>
        <end position="632"/>
    </location>
</feature>
<evidence type="ECO:0000256" key="7">
    <source>
        <dbReference type="SAM" id="MobiDB-lite"/>
    </source>
</evidence>
<proteinExistence type="predicted"/>
<dbReference type="GO" id="GO:0005886">
    <property type="term" value="C:plasma membrane"/>
    <property type="evidence" value="ECO:0007669"/>
    <property type="project" value="UniProtKB-SubCell"/>
</dbReference>
<feature type="transmembrane region" description="Helical" evidence="8">
    <location>
        <begin position="653"/>
        <end position="674"/>
    </location>
</feature>
<dbReference type="GO" id="GO:0055085">
    <property type="term" value="P:transmembrane transport"/>
    <property type="evidence" value="ECO:0007669"/>
    <property type="project" value="InterPro"/>
</dbReference>